<dbReference type="RefSeq" id="WP_331845648.1">
    <property type="nucleotide sequence ID" value="NZ_JAZHPZ010000002.1"/>
</dbReference>
<evidence type="ECO:0000256" key="5">
    <source>
        <dbReference type="ARBA" id="ARBA00022801"/>
    </source>
</evidence>
<dbReference type="Pfam" id="PF04647">
    <property type="entry name" value="AgrB"/>
    <property type="match status" value="1"/>
</dbReference>
<sequence>MIDYFVNSIAAKTVSQGIVSKEDEPILRYGLQAMAEVTIILITVLLISAAFGMMTEAMVWMGTVILCRSFGGGYHAKTFKQCYVVSATIFTLTLLTVKMMHSYFLPLGIISIAASAILLLYLRSAKRDPEGGNEEESSRFGGILKAVYACFAGFMLFSLLVWGMNSYVITGLLGFLAYLLSVLIQNQRRG</sequence>
<evidence type="ECO:0000256" key="6">
    <source>
        <dbReference type="ARBA" id="ARBA00022989"/>
    </source>
</evidence>
<evidence type="ECO:0000256" key="8">
    <source>
        <dbReference type="SAM" id="Phobius"/>
    </source>
</evidence>
<keyword evidence="4 8" id="KW-0812">Transmembrane</keyword>
<feature type="transmembrane region" description="Helical" evidence="8">
    <location>
        <begin position="143"/>
        <end position="161"/>
    </location>
</feature>
<keyword evidence="5" id="KW-0378">Hydrolase</keyword>
<name>A0ABU7VR86_9BACL</name>
<feature type="transmembrane region" description="Helical" evidence="8">
    <location>
        <begin position="37"/>
        <end position="66"/>
    </location>
</feature>
<accession>A0ABU7VR86</accession>
<evidence type="ECO:0000256" key="7">
    <source>
        <dbReference type="ARBA" id="ARBA00023136"/>
    </source>
</evidence>
<gene>
    <name evidence="9" type="ORF">V3851_06180</name>
</gene>
<dbReference type="InterPro" id="IPR006741">
    <property type="entry name" value="AgrB"/>
</dbReference>
<comment type="caution">
    <text evidence="9">The sequence shown here is derived from an EMBL/GenBank/DDBJ whole genome shotgun (WGS) entry which is preliminary data.</text>
</comment>
<proteinExistence type="predicted"/>
<protein>
    <submittedName>
        <fullName evidence="9">Accessory gene regulator B family protein</fullName>
    </submittedName>
</protein>
<evidence type="ECO:0000256" key="2">
    <source>
        <dbReference type="ARBA" id="ARBA00022654"/>
    </source>
</evidence>
<organism evidence="9 10">
    <name type="scientific">Paenibacillus haidiansis</name>
    <dbReference type="NCBI Taxonomy" id="1574488"/>
    <lineage>
        <taxon>Bacteria</taxon>
        <taxon>Bacillati</taxon>
        <taxon>Bacillota</taxon>
        <taxon>Bacilli</taxon>
        <taxon>Bacillales</taxon>
        <taxon>Paenibacillaceae</taxon>
        <taxon>Paenibacillus</taxon>
    </lineage>
</organism>
<keyword evidence="3" id="KW-0645">Protease</keyword>
<feature type="transmembrane region" description="Helical" evidence="8">
    <location>
        <begin position="103"/>
        <end position="122"/>
    </location>
</feature>
<evidence type="ECO:0000256" key="3">
    <source>
        <dbReference type="ARBA" id="ARBA00022670"/>
    </source>
</evidence>
<evidence type="ECO:0000256" key="1">
    <source>
        <dbReference type="ARBA" id="ARBA00022475"/>
    </source>
</evidence>
<keyword evidence="6 8" id="KW-1133">Transmembrane helix</keyword>
<dbReference type="EMBL" id="JAZHPZ010000002">
    <property type="protein sequence ID" value="MEF2965417.1"/>
    <property type="molecule type" value="Genomic_DNA"/>
</dbReference>
<evidence type="ECO:0000313" key="9">
    <source>
        <dbReference type="EMBL" id="MEF2965417.1"/>
    </source>
</evidence>
<feature type="transmembrane region" description="Helical" evidence="8">
    <location>
        <begin position="167"/>
        <end position="184"/>
    </location>
</feature>
<evidence type="ECO:0000313" key="10">
    <source>
        <dbReference type="Proteomes" id="UP001306950"/>
    </source>
</evidence>
<dbReference type="Proteomes" id="UP001306950">
    <property type="component" value="Unassembled WGS sequence"/>
</dbReference>
<keyword evidence="7 8" id="KW-0472">Membrane</keyword>
<keyword evidence="2" id="KW-0673">Quorum sensing</keyword>
<reference evidence="9 10" key="1">
    <citation type="submission" date="2024-02" db="EMBL/GenBank/DDBJ databases">
        <title>A nitrogen-fixing paenibacillus bacterium.</title>
        <authorList>
            <person name="Zhang W.L."/>
            <person name="Chen S.F."/>
        </authorList>
    </citation>
    <scope>NUCLEOTIDE SEQUENCE [LARGE SCALE GENOMIC DNA]</scope>
    <source>
        <strain evidence="9 10">M1</strain>
    </source>
</reference>
<keyword evidence="10" id="KW-1185">Reference proteome</keyword>
<evidence type="ECO:0000256" key="4">
    <source>
        <dbReference type="ARBA" id="ARBA00022692"/>
    </source>
</evidence>
<keyword evidence="1" id="KW-1003">Cell membrane</keyword>
<dbReference type="SMART" id="SM00793">
    <property type="entry name" value="AgrB"/>
    <property type="match status" value="1"/>
</dbReference>